<feature type="compositionally biased region" description="Polar residues" evidence="4">
    <location>
        <begin position="347"/>
        <end position="358"/>
    </location>
</feature>
<evidence type="ECO:0000259" key="5">
    <source>
        <dbReference type="Pfam" id="PF15619"/>
    </source>
</evidence>
<evidence type="ECO:0000313" key="7">
    <source>
        <dbReference type="Proteomes" id="UP000267029"/>
    </source>
</evidence>
<dbReference type="PANTHER" id="PTHR16650">
    <property type="entry name" value="C21ORF13-RELATED"/>
    <property type="match status" value="1"/>
</dbReference>
<keyword evidence="7" id="KW-1185">Reference proteome</keyword>
<feature type="compositionally biased region" description="Low complexity" evidence="4">
    <location>
        <begin position="671"/>
        <end position="680"/>
    </location>
</feature>
<reference evidence="6 7" key="1">
    <citation type="submission" date="2018-10" db="EMBL/GenBank/DDBJ databases">
        <authorList>
            <consortium name="Pathogen Informatics"/>
        </authorList>
    </citation>
    <scope>NUCLEOTIDE SEQUENCE [LARGE SCALE GENOMIC DNA]</scope>
</reference>
<keyword evidence="2 3" id="KW-0175">Coiled coil</keyword>
<evidence type="ECO:0000256" key="3">
    <source>
        <dbReference type="SAM" id="Coils"/>
    </source>
</evidence>
<dbReference type="EMBL" id="UXSR01000362">
    <property type="protein sequence ID" value="VDD76299.1"/>
    <property type="molecule type" value="Genomic_DNA"/>
</dbReference>
<feature type="coiled-coil region" evidence="3">
    <location>
        <begin position="92"/>
        <end position="183"/>
    </location>
</feature>
<dbReference type="Pfam" id="PF15619">
    <property type="entry name" value="Lebercilin"/>
    <property type="match status" value="1"/>
</dbReference>
<dbReference type="GO" id="GO:0042073">
    <property type="term" value="P:intraciliary transport"/>
    <property type="evidence" value="ECO:0007669"/>
    <property type="project" value="TreeGrafter"/>
</dbReference>
<dbReference type="OrthoDB" id="2123794at2759"/>
<dbReference type="GO" id="GO:0005930">
    <property type="term" value="C:axoneme"/>
    <property type="evidence" value="ECO:0007669"/>
    <property type="project" value="TreeGrafter"/>
</dbReference>
<protein>
    <recommendedName>
        <fullName evidence="5">Lebercilin domain-containing protein</fullName>
    </recommendedName>
</protein>
<evidence type="ECO:0000313" key="6">
    <source>
        <dbReference type="EMBL" id="VDD76299.1"/>
    </source>
</evidence>
<evidence type="ECO:0000256" key="2">
    <source>
        <dbReference type="ARBA" id="ARBA00023054"/>
    </source>
</evidence>
<dbReference type="InterPro" id="IPR026188">
    <property type="entry name" value="Lebercilin-like"/>
</dbReference>
<name>A0A158QT79_MESCO</name>
<feature type="domain" description="Lebercilin" evidence="5">
    <location>
        <begin position="33"/>
        <end position="223"/>
    </location>
</feature>
<dbReference type="PANTHER" id="PTHR16650:SF6">
    <property type="entry name" value="GH21622P"/>
    <property type="match status" value="1"/>
</dbReference>
<feature type="region of interest" description="Disordered" evidence="4">
    <location>
        <begin position="546"/>
        <end position="642"/>
    </location>
</feature>
<comment type="similarity">
    <text evidence="1">Belongs to the LCA5 family.</text>
</comment>
<evidence type="ECO:0000256" key="4">
    <source>
        <dbReference type="SAM" id="MobiDB-lite"/>
    </source>
</evidence>
<evidence type="ECO:0000256" key="1">
    <source>
        <dbReference type="ARBA" id="ARBA00010229"/>
    </source>
</evidence>
<feature type="compositionally biased region" description="Low complexity" evidence="4">
    <location>
        <begin position="570"/>
        <end position="583"/>
    </location>
</feature>
<organism evidence="6 7">
    <name type="scientific">Mesocestoides corti</name>
    <name type="common">Flatworm</name>
    <dbReference type="NCBI Taxonomy" id="53468"/>
    <lineage>
        <taxon>Eukaryota</taxon>
        <taxon>Metazoa</taxon>
        <taxon>Spiralia</taxon>
        <taxon>Lophotrochozoa</taxon>
        <taxon>Platyhelminthes</taxon>
        <taxon>Cestoda</taxon>
        <taxon>Eucestoda</taxon>
        <taxon>Cyclophyllidea</taxon>
        <taxon>Mesocestoididae</taxon>
        <taxon>Mesocestoides</taxon>
    </lineage>
</organism>
<dbReference type="InterPro" id="IPR028933">
    <property type="entry name" value="Lebercilin_dom"/>
</dbReference>
<feature type="compositionally biased region" description="Basic and acidic residues" evidence="4">
    <location>
        <begin position="289"/>
        <end position="311"/>
    </location>
</feature>
<sequence length="742" mass="82478">MSLDGPEVSEVSRDIPVPPLSGINNGTQATSIKEVLYAKQQALNDQQCRLDYLQNKMCILQADNRFLKEKGNVQAAIIERLDGKNAKVPMLISSQMEEVRAYREQLKRLKEVFVRTNKAMQESENARYKAEEELQHLRNLAFEQNLPEREELIAAVENLKADLECVEKEKMALEKYVYNLEKNQKCERARLLRIQKELQANCSDLTSTVHDLQLNLQEKQKMLDVQTMHIQRIKGHATRNSVGTLTDIVGEIPTGLSDHEATVYCKQGSLFESMPPPHLPKANIVAKSGRKESSKNEVSPKQKATHTEVDTQAKPVKPAVTKTEPTETAAPQPSGTRCMARKKAEPSDNSSRPVTSRKGQVRCAPTNASSRPATTDLPNFVSSVAGLIDSSFEDRRGQSLDSSDHRDFTFAVLQASENLARLVARAKIPEETAPHMNTDEPRNSHENGSEVAEEQGCKENHFTTVVNPQAYEDWPEFEVVEPLRHQAMPKPVQVKNEIQAVAARGDSPDVSELLQKMPGPSKCQVSNAPKPSTVVTNFIREVFRAESGEASEQNEYEPQLGIPQPERTSSRSSGGASRLNRSAPQEHTAGVKKRSIQTNRSCHHPVSTVSKPKTDQDGNHRALKKSPKAQQSARISRKVPPVWPKYQTPRSLLYRLVTTEKDFFMPSQEDSNNTNSSTSSAAQAGTRLASTLFQSHLKPISPNPGNAASSQSAKQTVRIEVFLPVATTVQLLRSECFSYTSK</sequence>
<accession>A0A158QT79</accession>
<feature type="region of interest" description="Disordered" evidence="4">
    <location>
        <begin position="665"/>
        <end position="684"/>
    </location>
</feature>
<dbReference type="AlphaFoldDB" id="A0A158QT79"/>
<gene>
    <name evidence="6" type="ORF">MCOS_LOCUS2302</name>
</gene>
<dbReference type="Proteomes" id="UP000267029">
    <property type="component" value="Unassembled WGS sequence"/>
</dbReference>
<feature type="region of interest" description="Disordered" evidence="4">
    <location>
        <begin position="1"/>
        <end position="22"/>
    </location>
</feature>
<proteinExistence type="inferred from homology"/>
<dbReference type="STRING" id="53468.A0A158QT79"/>
<feature type="compositionally biased region" description="Polar residues" evidence="4">
    <location>
        <begin position="366"/>
        <end position="377"/>
    </location>
</feature>
<feature type="region of interest" description="Disordered" evidence="4">
    <location>
        <begin position="274"/>
        <end position="377"/>
    </location>
</feature>